<organism evidence="10 11">
    <name type="scientific">Champsocephalus esox</name>
    <name type="common">pike icefish</name>
    <dbReference type="NCBI Taxonomy" id="159716"/>
    <lineage>
        <taxon>Eukaryota</taxon>
        <taxon>Metazoa</taxon>
        <taxon>Chordata</taxon>
        <taxon>Craniata</taxon>
        <taxon>Vertebrata</taxon>
        <taxon>Euteleostomi</taxon>
        <taxon>Actinopterygii</taxon>
        <taxon>Neopterygii</taxon>
        <taxon>Teleostei</taxon>
        <taxon>Neoteleostei</taxon>
        <taxon>Acanthomorphata</taxon>
        <taxon>Eupercaria</taxon>
        <taxon>Perciformes</taxon>
        <taxon>Notothenioidei</taxon>
        <taxon>Channichthyidae</taxon>
        <taxon>Champsocephalus</taxon>
    </lineage>
</organism>
<comment type="subcellular location">
    <subcellularLocation>
        <location evidence="2">Chromosome</location>
        <location evidence="2">Telomere</location>
    </subcellularLocation>
    <subcellularLocation>
        <location evidence="1">Nucleus</location>
    </subcellularLocation>
</comment>
<comment type="caution">
    <text evidence="10">The sequence shown here is derived from an EMBL/GenBank/DDBJ whole genome shotgun (WGS) entry which is preliminary data.</text>
</comment>
<dbReference type="Pfam" id="PF15489">
    <property type="entry name" value="CTC1"/>
    <property type="match status" value="3"/>
</dbReference>
<keyword evidence="8" id="KW-0539">Nucleus</keyword>
<comment type="similarity">
    <text evidence="3">Belongs to the CTC1 family.</text>
</comment>
<evidence type="ECO:0000256" key="6">
    <source>
        <dbReference type="ARBA" id="ARBA00022895"/>
    </source>
</evidence>
<protein>
    <recommendedName>
        <fullName evidence="4">CST complex subunit CTC1</fullName>
    </recommendedName>
</protein>
<evidence type="ECO:0000256" key="1">
    <source>
        <dbReference type="ARBA" id="ARBA00004123"/>
    </source>
</evidence>
<evidence type="ECO:0000313" key="10">
    <source>
        <dbReference type="EMBL" id="KAK5931600.1"/>
    </source>
</evidence>
<evidence type="ECO:0000256" key="3">
    <source>
        <dbReference type="ARBA" id="ARBA00006332"/>
    </source>
</evidence>
<evidence type="ECO:0000256" key="9">
    <source>
        <dbReference type="SAM" id="MobiDB-lite"/>
    </source>
</evidence>
<dbReference type="InterPro" id="IPR029156">
    <property type="entry name" value="CTC1"/>
</dbReference>
<reference evidence="10 11" key="1">
    <citation type="journal article" date="2023" name="Mol. Biol. Evol.">
        <title>Genomics of Secondarily Temperate Adaptation in the Only Non-Antarctic Icefish.</title>
        <authorList>
            <person name="Rivera-Colon A.G."/>
            <person name="Rayamajhi N."/>
            <person name="Minhas B.F."/>
            <person name="Madrigal G."/>
            <person name="Bilyk K.T."/>
            <person name="Yoon V."/>
            <person name="Hune M."/>
            <person name="Gregory S."/>
            <person name="Cheng C.H.C."/>
            <person name="Catchen J.M."/>
        </authorList>
    </citation>
    <scope>NUCLEOTIDE SEQUENCE [LARGE SCALE GENOMIC DNA]</scope>
    <source>
        <strain evidence="10">JC2023a</strain>
    </source>
</reference>
<keyword evidence="6" id="KW-0779">Telomere</keyword>
<dbReference type="Proteomes" id="UP001335648">
    <property type="component" value="Unassembled WGS sequence"/>
</dbReference>
<dbReference type="PANTHER" id="PTHR14865:SF2">
    <property type="entry name" value="CST COMPLEX SUBUNIT CTC1"/>
    <property type="match status" value="1"/>
</dbReference>
<keyword evidence="5" id="KW-0158">Chromosome</keyword>
<feature type="region of interest" description="Disordered" evidence="9">
    <location>
        <begin position="338"/>
        <end position="367"/>
    </location>
</feature>
<accession>A0AAN8E0F1</accession>
<evidence type="ECO:0000256" key="7">
    <source>
        <dbReference type="ARBA" id="ARBA00023125"/>
    </source>
</evidence>
<keyword evidence="11" id="KW-1185">Reference proteome</keyword>
<proteinExistence type="inferred from homology"/>
<gene>
    <name evidence="10" type="ORF">CesoFtcFv8_000111</name>
</gene>
<feature type="region of interest" description="Disordered" evidence="9">
    <location>
        <begin position="1"/>
        <end position="23"/>
    </location>
</feature>
<dbReference type="GO" id="GO:0045740">
    <property type="term" value="P:positive regulation of DNA replication"/>
    <property type="evidence" value="ECO:0007669"/>
    <property type="project" value="TreeGrafter"/>
</dbReference>
<dbReference type="EMBL" id="JAULUE010000051">
    <property type="protein sequence ID" value="KAK5931600.1"/>
    <property type="molecule type" value="Genomic_DNA"/>
</dbReference>
<evidence type="ECO:0000313" key="11">
    <source>
        <dbReference type="Proteomes" id="UP001335648"/>
    </source>
</evidence>
<dbReference type="GO" id="GO:0003697">
    <property type="term" value="F:single-stranded DNA binding"/>
    <property type="evidence" value="ECO:0007669"/>
    <property type="project" value="InterPro"/>
</dbReference>
<evidence type="ECO:0000256" key="8">
    <source>
        <dbReference type="ARBA" id="ARBA00023242"/>
    </source>
</evidence>
<dbReference type="GO" id="GO:1990879">
    <property type="term" value="C:CST complex"/>
    <property type="evidence" value="ECO:0007669"/>
    <property type="project" value="TreeGrafter"/>
</dbReference>
<evidence type="ECO:0000256" key="2">
    <source>
        <dbReference type="ARBA" id="ARBA00004574"/>
    </source>
</evidence>
<evidence type="ECO:0000256" key="4">
    <source>
        <dbReference type="ARBA" id="ARBA00016175"/>
    </source>
</evidence>
<dbReference type="InterPro" id="IPR042617">
    <property type="entry name" value="CTC1-like"/>
</dbReference>
<dbReference type="AlphaFoldDB" id="A0AAN8E0F1"/>
<feature type="compositionally biased region" description="Acidic residues" evidence="9">
    <location>
        <begin position="1"/>
        <end position="12"/>
    </location>
</feature>
<dbReference type="PANTHER" id="PTHR14865">
    <property type="entry name" value="CST COMPLEX SUBUNIT CTC1"/>
    <property type="match status" value="1"/>
</dbReference>
<evidence type="ECO:0000256" key="5">
    <source>
        <dbReference type="ARBA" id="ARBA00022454"/>
    </source>
</evidence>
<dbReference type="GO" id="GO:0010833">
    <property type="term" value="P:telomere maintenance via telomere lengthening"/>
    <property type="evidence" value="ECO:0007669"/>
    <property type="project" value="TreeGrafter"/>
</dbReference>
<dbReference type="GO" id="GO:0042162">
    <property type="term" value="F:telomeric DNA binding"/>
    <property type="evidence" value="ECO:0007669"/>
    <property type="project" value="TreeGrafter"/>
</dbReference>
<sequence>MSQVEDCEEAEPERDTGQSAARMKKSRVISYQGTVTEVVSEGAGLYVMDRRVGLCLAYQPALRRKLRTGDTLELHHVHFLYRPCPDFLPSMLCTCLRSSVRVTSFSGGGAGGLLPRLLHTSTCPGDGALPRLLLQGGKGRFRIPVERSPELKAAAQPGPRGQEGQRRDIYCEMLDEPHSCPLTQYRADPAVPQVFSVSALIEGLQTDSWSSVSLRSLLPPGGGLSSSQINSALSWSCRTLTSDPPRDTSSVYRRPLVVGVLELPSPAGQALQLRDGTGTVACVVTETSEGGGQSAAFNTAWIECLYTHTHTHCMFYLQFSLDQLHILSPSIAMETHLRGAEPGGDVTEEEEEPSGGKRRRRGDPRPCVSMVIRVQQKEGVALRNSGAGSHQEEAGLTASFSVTAAVIGPVVSWGRDPKNRPLTDREAEPERKDKLVLVLSGVSARWFPLLQPGCFYRLIAANTQDPSVLVGCAVSGRRGVELHADSTLQVRTDWRFHTLTRPLLLHTCTQARSPPVSTLSEVLDCR</sequence>
<name>A0AAN8E0F1_9TELE</name>
<keyword evidence="7" id="KW-0238">DNA-binding</keyword>